<dbReference type="GO" id="GO:0070814">
    <property type="term" value="P:hydrogen sulfide biosynthetic process"/>
    <property type="evidence" value="ECO:0007669"/>
    <property type="project" value="UniProtKB-UniPathway"/>
</dbReference>
<dbReference type="SUPFAM" id="SSF52540">
    <property type="entry name" value="P-loop containing nucleoside triphosphate hydrolases"/>
    <property type="match status" value="1"/>
</dbReference>
<dbReference type="GO" id="GO:0050428">
    <property type="term" value="P:3'-phosphoadenosine 5'-phosphosulfate biosynthetic process"/>
    <property type="evidence" value="ECO:0007669"/>
    <property type="project" value="TreeGrafter"/>
</dbReference>
<sequence>MRIESFLGLQSYGIGATNVTFQQHKIGRQERAQILGHHPGFRGCTVWFTGLSGAGKTTVAFAVEKILTQLGIPAYGLDGDNVRHGLCKNLGFTKEERSENIRRVAEVAKLFSDMGIVVLASFISPYKADRDDARSIHNQVITLSVYRFISSTP</sequence>
<comment type="similarity">
    <text evidence="6">Belongs to the APS kinase family.</text>
</comment>
<evidence type="ECO:0000256" key="1">
    <source>
        <dbReference type="ARBA" id="ARBA00012121"/>
    </source>
</evidence>
<evidence type="ECO:0000256" key="6">
    <source>
        <dbReference type="RuleBase" id="RU004347"/>
    </source>
</evidence>
<evidence type="ECO:0000256" key="4">
    <source>
        <dbReference type="ARBA" id="ARBA00022777"/>
    </source>
</evidence>
<evidence type="ECO:0000256" key="3">
    <source>
        <dbReference type="ARBA" id="ARBA00022741"/>
    </source>
</evidence>
<name>A0A183DAR4_9BILA</name>
<evidence type="ECO:0000256" key="2">
    <source>
        <dbReference type="ARBA" id="ARBA00022679"/>
    </source>
</evidence>
<dbReference type="NCBIfam" id="TIGR00455">
    <property type="entry name" value="apsK"/>
    <property type="match status" value="1"/>
</dbReference>
<dbReference type="CDD" id="cd02027">
    <property type="entry name" value="APSK"/>
    <property type="match status" value="1"/>
</dbReference>
<dbReference type="GO" id="GO:0005524">
    <property type="term" value="F:ATP binding"/>
    <property type="evidence" value="ECO:0007669"/>
    <property type="project" value="UniProtKB-KW"/>
</dbReference>
<feature type="domain" description="APS kinase" evidence="7">
    <location>
        <begin position="42"/>
        <end position="141"/>
    </location>
</feature>
<dbReference type="InterPro" id="IPR002891">
    <property type="entry name" value="APS"/>
</dbReference>
<protein>
    <recommendedName>
        <fullName evidence="1 6">Adenylyl-sulfate kinase</fullName>
        <ecNumber evidence="1 6">2.7.1.25</ecNumber>
    </recommendedName>
</protein>
<dbReference type="Pfam" id="PF01583">
    <property type="entry name" value="APS_kinase"/>
    <property type="match status" value="1"/>
</dbReference>
<accession>A0A183DAR4</accession>
<dbReference type="GO" id="GO:0000103">
    <property type="term" value="P:sulfate assimilation"/>
    <property type="evidence" value="ECO:0007669"/>
    <property type="project" value="InterPro"/>
</dbReference>
<dbReference type="PANTHER" id="PTHR11055:SF1">
    <property type="entry name" value="PAPS SYNTHETASE, ISOFORM D"/>
    <property type="match status" value="1"/>
</dbReference>
<proteinExistence type="inferred from homology"/>
<comment type="pathway">
    <text evidence="6">Sulfur metabolism; hydrogen sulfide biosynthesis; sulfite from sulfate: step 2/3.</text>
</comment>
<dbReference type="UniPathway" id="UPA00140">
    <property type="reaction ID" value="UER00205"/>
</dbReference>
<evidence type="ECO:0000313" key="10">
    <source>
        <dbReference type="WBParaSite" id="GPUH_0000581301-mRNA-1"/>
    </source>
</evidence>
<gene>
    <name evidence="8" type="ORF">GPUH_LOCUS5803</name>
</gene>
<dbReference type="GO" id="GO:0004020">
    <property type="term" value="F:adenylylsulfate kinase activity"/>
    <property type="evidence" value="ECO:0007669"/>
    <property type="project" value="UniProtKB-EC"/>
</dbReference>
<dbReference type="InterPro" id="IPR059117">
    <property type="entry name" value="APS_kinase_dom"/>
</dbReference>
<comment type="function">
    <text evidence="6">Catalyzes the synthesis of activated sulfate.</text>
</comment>
<keyword evidence="3 6" id="KW-0547">Nucleotide-binding</keyword>
<dbReference type="EMBL" id="UYRT01012731">
    <property type="protein sequence ID" value="VDK52225.1"/>
    <property type="molecule type" value="Genomic_DNA"/>
</dbReference>
<dbReference type="InterPro" id="IPR027417">
    <property type="entry name" value="P-loop_NTPase"/>
</dbReference>
<evidence type="ECO:0000313" key="8">
    <source>
        <dbReference type="EMBL" id="VDK52225.1"/>
    </source>
</evidence>
<evidence type="ECO:0000313" key="9">
    <source>
        <dbReference type="Proteomes" id="UP000271098"/>
    </source>
</evidence>
<dbReference type="Proteomes" id="UP000271098">
    <property type="component" value="Unassembled WGS sequence"/>
</dbReference>
<keyword evidence="5 6" id="KW-0067">ATP-binding</keyword>
<comment type="catalytic activity">
    <reaction evidence="6">
        <text>adenosine 5'-phosphosulfate + ATP = 3'-phosphoadenylyl sulfate + ADP + H(+)</text>
        <dbReference type="Rhea" id="RHEA:24152"/>
        <dbReference type="ChEBI" id="CHEBI:15378"/>
        <dbReference type="ChEBI" id="CHEBI:30616"/>
        <dbReference type="ChEBI" id="CHEBI:58243"/>
        <dbReference type="ChEBI" id="CHEBI:58339"/>
        <dbReference type="ChEBI" id="CHEBI:456216"/>
        <dbReference type="EC" id="2.7.1.25"/>
    </reaction>
</comment>
<dbReference type="OrthoDB" id="506431at2759"/>
<dbReference type="EC" id="2.7.1.25" evidence="1 6"/>
<keyword evidence="4 6" id="KW-0418">Kinase</keyword>
<evidence type="ECO:0000256" key="5">
    <source>
        <dbReference type="ARBA" id="ARBA00022840"/>
    </source>
</evidence>
<reference evidence="8 9" key="2">
    <citation type="submission" date="2018-11" db="EMBL/GenBank/DDBJ databases">
        <authorList>
            <consortium name="Pathogen Informatics"/>
        </authorList>
    </citation>
    <scope>NUCLEOTIDE SEQUENCE [LARGE SCALE GENOMIC DNA]</scope>
</reference>
<dbReference type="AlphaFoldDB" id="A0A183DAR4"/>
<evidence type="ECO:0000259" key="7">
    <source>
        <dbReference type="Pfam" id="PF01583"/>
    </source>
</evidence>
<keyword evidence="9" id="KW-1185">Reference proteome</keyword>
<dbReference type="Gene3D" id="3.40.50.300">
    <property type="entry name" value="P-loop containing nucleotide triphosphate hydrolases"/>
    <property type="match status" value="1"/>
</dbReference>
<keyword evidence="2 6" id="KW-0808">Transferase</keyword>
<reference evidence="10" key="1">
    <citation type="submission" date="2016-06" db="UniProtKB">
        <authorList>
            <consortium name="WormBaseParasite"/>
        </authorList>
    </citation>
    <scope>IDENTIFICATION</scope>
</reference>
<dbReference type="WBParaSite" id="GPUH_0000581301-mRNA-1">
    <property type="protein sequence ID" value="GPUH_0000581301-mRNA-1"/>
    <property type="gene ID" value="GPUH_0000581301"/>
</dbReference>
<organism evidence="10">
    <name type="scientific">Gongylonema pulchrum</name>
    <dbReference type="NCBI Taxonomy" id="637853"/>
    <lineage>
        <taxon>Eukaryota</taxon>
        <taxon>Metazoa</taxon>
        <taxon>Ecdysozoa</taxon>
        <taxon>Nematoda</taxon>
        <taxon>Chromadorea</taxon>
        <taxon>Rhabditida</taxon>
        <taxon>Spirurina</taxon>
        <taxon>Spiruromorpha</taxon>
        <taxon>Spiruroidea</taxon>
        <taxon>Gongylonematidae</taxon>
        <taxon>Gongylonema</taxon>
    </lineage>
</organism>
<dbReference type="PANTHER" id="PTHR11055">
    <property type="entry name" value="BIFUNCTIONAL 3'-PHOSPHOADENOSINE 5'-PHOSPHOSULFATE SYNTHASE"/>
    <property type="match status" value="1"/>
</dbReference>